<reference evidence="5" key="1">
    <citation type="submission" date="2016-10" db="EMBL/GenBank/DDBJ databases">
        <authorList>
            <person name="Varghese N."/>
            <person name="Submissions S."/>
        </authorList>
    </citation>
    <scope>NUCLEOTIDE SEQUENCE [LARGE SCALE GENOMIC DNA]</scope>
    <source>
        <strain evidence="5">LMG 26416</strain>
    </source>
</reference>
<accession>A0A1H7G6A5</accession>
<comment type="function">
    <text evidence="2">Required for maturation of urease via the functional incorporation of the urease nickel metallocenter.</text>
</comment>
<dbReference type="Proteomes" id="UP000199120">
    <property type="component" value="Unassembled WGS sequence"/>
</dbReference>
<comment type="similarity">
    <text evidence="2">Belongs to the UreD family.</text>
</comment>
<evidence type="ECO:0000256" key="1">
    <source>
        <dbReference type="ARBA" id="ARBA00023186"/>
    </source>
</evidence>
<evidence type="ECO:0000313" key="5">
    <source>
        <dbReference type="Proteomes" id="UP000199120"/>
    </source>
</evidence>
<evidence type="ECO:0000313" key="4">
    <source>
        <dbReference type="EMBL" id="SEK32987.1"/>
    </source>
</evidence>
<keyword evidence="1 2" id="KW-0143">Chaperone</keyword>
<dbReference type="GO" id="GO:0016151">
    <property type="term" value="F:nickel cation binding"/>
    <property type="evidence" value="ECO:0007669"/>
    <property type="project" value="UniProtKB-UniRule"/>
</dbReference>
<proteinExistence type="inferred from homology"/>
<dbReference type="AlphaFoldDB" id="A0A1H7G6A5"/>
<dbReference type="EMBL" id="FOAJ01000001">
    <property type="protein sequence ID" value="SEK32987.1"/>
    <property type="molecule type" value="Genomic_DNA"/>
</dbReference>
<dbReference type="InterPro" id="IPR002669">
    <property type="entry name" value="UreD"/>
</dbReference>
<protein>
    <recommendedName>
        <fullName evidence="2">Urease accessory protein UreD</fullName>
    </recommendedName>
</protein>
<comment type="subunit">
    <text evidence="2">UreD, UreF and UreG form a complex that acts as a GTP-hydrolysis-dependent molecular chaperone, activating the urease apoprotein by helping to assemble the nickel containing metallocenter of UreC. The UreE protein probably delivers the nickel.</text>
</comment>
<keyword evidence="5" id="KW-1185">Reference proteome</keyword>
<keyword evidence="2" id="KW-0963">Cytoplasm</keyword>
<comment type="subcellular location">
    <subcellularLocation>
        <location evidence="2">Cytoplasm</location>
    </subcellularLocation>
</comment>
<evidence type="ECO:0000256" key="2">
    <source>
        <dbReference type="HAMAP-Rule" id="MF_01384"/>
    </source>
</evidence>
<keyword evidence="2" id="KW-0996">Nickel insertion</keyword>
<dbReference type="STRING" id="416943.SAMN05445871_5644"/>
<gene>
    <name evidence="2" type="primary">ureD</name>
    <name evidence="4" type="ORF">SAMN05192542_101599</name>
</gene>
<sequence>MHDTTMPAAPQLDLRFERTRAGRTWLAWQRAGYPFHVGRRLDGARDGDARVIVQSCSGGLFEHDRVAQRLVAADGAHARIETAAATIVHTMTDGHAASHVGIDAHPHARVAWLPEPTILFPRARFASAIDVTLHPRAAVLLADAYLTHDPARGGATFARLDASVAVHDPRGRLLALDRFVLEPGPSGQVGVTDAADAAGRPFAAHGGLFVLIGADAADDEPGSTPTPTPGGDAAREVAAALAHALAHADGRQAYAGAGLLPGACGAFARILAADAPALRALLSTAVEAASRALDGLSCGAPRALRAPSNREVIRDSSPSFESRPATHQRQPASVPD</sequence>
<evidence type="ECO:0000256" key="3">
    <source>
        <dbReference type="SAM" id="MobiDB-lite"/>
    </source>
</evidence>
<name>A0A1H7G6A5_9BURK</name>
<feature type="compositionally biased region" description="Polar residues" evidence="3">
    <location>
        <begin position="316"/>
        <end position="336"/>
    </location>
</feature>
<dbReference type="HAMAP" id="MF_01384">
    <property type="entry name" value="UreD"/>
    <property type="match status" value="1"/>
</dbReference>
<dbReference type="Pfam" id="PF01774">
    <property type="entry name" value="UreD"/>
    <property type="match status" value="1"/>
</dbReference>
<organism evidence="4 5">
    <name type="scientific">Paraburkholderia caballeronis</name>
    <dbReference type="NCBI Taxonomy" id="416943"/>
    <lineage>
        <taxon>Bacteria</taxon>
        <taxon>Pseudomonadati</taxon>
        <taxon>Pseudomonadota</taxon>
        <taxon>Betaproteobacteria</taxon>
        <taxon>Burkholderiales</taxon>
        <taxon>Burkholderiaceae</taxon>
        <taxon>Paraburkholderia</taxon>
    </lineage>
</organism>
<feature type="region of interest" description="Disordered" evidence="3">
    <location>
        <begin position="307"/>
        <end position="336"/>
    </location>
</feature>
<dbReference type="GO" id="GO:0005737">
    <property type="term" value="C:cytoplasm"/>
    <property type="evidence" value="ECO:0007669"/>
    <property type="project" value="UniProtKB-SubCell"/>
</dbReference>